<evidence type="ECO:0000313" key="1">
    <source>
        <dbReference type="EMBL" id="PHU37334.1"/>
    </source>
</evidence>
<keyword evidence="2" id="KW-1185">Reference proteome</keyword>
<comment type="caution">
    <text evidence="1">The sequence shown here is derived from an EMBL/GenBank/DDBJ whole genome shotgun (WGS) entry which is preliminary data.</text>
</comment>
<reference evidence="1 2" key="1">
    <citation type="submission" date="2017-10" db="EMBL/GenBank/DDBJ databases">
        <title>Resolving the taxonomy of Roseburia spp., Eubacterium rectale and Agathobacter spp. through phylogenomic analysis.</title>
        <authorList>
            <person name="Sheridan P.O."/>
            <person name="Walker A.W."/>
            <person name="Duncan S.H."/>
            <person name="Scott K.P."/>
            <person name="Toole P.W.O."/>
            <person name="Luis P."/>
            <person name="Flint H.J."/>
        </authorList>
    </citation>
    <scope>NUCLEOTIDE SEQUENCE [LARGE SCALE GENOMIC DNA]</scope>
    <source>
        <strain evidence="1 2">JK623</strain>
    </source>
</reference>
<evidence type="ECO:0000313" key="2">
    <source>
        <dbReference type="Proteomes" id="UP000224563"/>
    </source>
</evidence>
<dbReference type="Proteomes" id="UP000224563">
    <property type="component" value="Unassembled WGS sequence"/>
</dbReference>
<dbReference type="RefSeq" id="WP_099386334.1">
    <property type="nucleotide sequence ID" value="NZ_JANSWH010000052.1"/>
</dbReference>
<dbReference type="EMBL" id="PDYG01000064">
    <property type="protein sequence ID" value="PHU37334.1"/>
    <property type="molecule type" value="Genomic_DNA"/>
</dbReference>
<reference evidence="1 2" key="2">
    <citation type="submission" date="2017-10" db="EMBL/GenBank/DDBJ databases">
        <authorList>
            <person name="Banno H."/>
            <person name="Chua N.-H."/>
        </authorList>
    </citation>
    <scope>NUCLEOTIDE SEQUENCE [LARGE SCALE GENOMIC DNA]</scope>
    <source>
        <strain evidence="1 2">JK623</strain>
    </source>
</reference>
<protein>
    <submittedName>
        <fullName evidence="1">Uncharacterized protein</fullName>
    </submittedName>
</protein>
<name>A0A2G3E250_9FIRM</name>
<gene>
    <name evidence="1" type="ORF">CSX02_08355</name>
</gene>
<organism evidence="1 2">
    <name type="scientific">Agathobacter ruminis</name>
    <dbReference type="NCBI Taxonomy" id="1712665"/>
    <lineage>
        <taxon>Bacteria</taxon>
        <taxon>Bacillati</taxon>
        <taxon>Bacillota</taxon>
        <taxon>Clostridia</taxon>
        <taxon>Lachnospirales</taxon>
        <taxon>Lachnospiraceae</taxon>
        <taxon>Agathobacter</taxon>
    </lineage>
</organism>
<proteinExistence type="predicted"/>
<accession>A0A2G3E250</accession>
<sequence length="92" mass="10796">MFDANELSVLDPKYFSIIFTDAFDVTIMSRNTGHFWFIHNPEYPTPGTCIIFHKHKASHPYHQHGRANSLKQAIRSIQSHDRWQMQGRPSKK</sequence>
<dbReference type="AlphaFoldDB" id="A0A2G3E250"/>